<keyword evidence="5 8" id="KW-0812">Transmembrane</keyword>
<feature type="transmembrane region" description="Helical" evidence="8">
    <location>
        <begin position="197"/>
        <end position="221"/>
    </location>
</feature>
<evidence type="ECO:0000256" key="4">
    <source>
        <dbReference type="ARBA" id="ARBA00022475"/>
    </source>
</evidence>
<dbReference type="EMBL" id="CP002098">
    <property type="protein sequence ID" value="ADM27436.1"/>
    <property type="molecule type" value="Genomic_DNA"/>
</dbReference>
<evidence type="ECO:0000256" key="6">
    <source>
        <dbReference type="ARBA" id="ARBA00022989"/>
    </source>
</evidence>
<comment type="similarity">
    <text evidence="2">Belongs to the binding-protein-dependent transport system permease family. FecCD subfamily.</text>
</comment>
<keyword evidence="4" id="KW-1003">Cell membrane</keyword>
<evidence type="ECO:0000313" key="9">
    <source>
        <dbReference type="EMBL" id="ADM27436.1"/>
    </source>
</evidence>
<feature type="transmembrane region" description="Helical" evidence="8">
    <location>
        <begin position="97"/>
        <end position="115"/>
    </location>
</feature>
<comment type="subcellular location">
    <subcellularLocation>
        <location evidence="1">Cell membrane</location>
        <topology evidence="1">Multi-pass membrane protein</topology>
    </subcellularLocation>
</comment>
<protein>
    <submittedName>
        <fullName evidence="9">Transport system permease protein</fullName>
    </submittedName>
</protein>
<dbReference type="Pfam" id="PF01032">
    <property type="entry name" value="FecCD"/>
    <property type="match status" value="1"/>
</dbReference>
<keyword evidence="10" id="KW-1185">Reference proteome</keyword>
<dbReference type="AlphaFoldDB" id="E0SSG4"/>
<keyword evidence="3" id="KW-0813">Transport</keyword>
<proteinExistence type="inferred from homology"/>
<feature type="transmembrane region" description="Helical" evidence="8">
    <location>
        <begin position="293"/>
        <end position="314"/>
    </location>
</feature>
<dbReference type="Proteomes" id="UP000001304">
    <property type="component" value="Chromosome"/>
</dbReference>
<dbReference type="GO" id="GO:0005886">
    <property type="term" value="C:plasma membrane"/>
    <property type="evidence" value="ECO:0007669"/>
    <property type="project" value="UniProtKB-SubCell"/>
</dbReference>
<evidence type="ECO:0000256" key="3">
    <source>
        <dbReference type="ARBA" id="ARBA00022448"/>
    </source>
</evidence>
<feature type="transmembrane region" description="Helical" evidence="8">
    <location>
        <begin position="12"/>
        <end position="34"/>
    </location>
</feature>
<dbReference type="InterPro" id="IPR000522">
    <property type="entry name" value="ABC_transptr_permease_BtuC"/>
</dbReference>
<dbReference type="CDD" id="cd06550">
    <property type="entry name" value="TM_ABC_iron-siderophores_like"/>
    <property type="match status" value="1"/>
</dbReference>
<evidence type="ECO:0000256" key="5">
    <source>
        <dbReference type="ARBA" id="ARBA00022692"/>
    </source>
</evidence>
<organism evidence="9 10">
    <name type="scientific">Ignisphaera aggregans (strain DSM 17230 / JCM 13409 / AQ1.S1)</name>
    <dbReference type="NCBI Taxonomy" id="583356"/>
    <lineage>
        <taxon>Archaea</taxon>
        <taxon>Thermoproteota</taxon>
        <taxon>Thermoprotei</taxon>
        <taxon>Desulfurococcales</taxon>
        <taxon>Desulfurococcaceae</taxon>
        <taxon>Ignisphaera</taxon>
    </lineage>
</organism>
<dbReference type="PANTHER" id="PTHR30472:SF25">
    <property type="entry name" value="ABC TRANSPORTER PERMEASE PROTEIN MJ0876-RELATED"/>
    <property type="match status" value="1"/>
</dbReference>
<dbReference type="HOGENOM" id="CLU_013016_1_1_2"/>
<feature type="transmembrane region" description="Helical" evidence="8">
    <location>
        <begin position="65"/>
        <end position="85"/>
    </location>
</feature>
<evidence type="ECO:0000256" key="1">
    <source>
        <dbReference type="ARBA" id="ARBA00004651"/>
    </source>
</evidence>
<dbReference type="InterPro" id="IPR037294">
    <property type="entry name" value="ABC_BtuC-like"/>
</dbReference>
<accession>E0SSG4</accession>
<feature type="transmembrane region" description="Helical" evidence="8">
    <location>
        <begin position="261"/>
        <end position="281"/>
    </location>
</feature>
<sequence length="344" mass="36735">MAISLRRSTIKRFLISIIFTSILLFISVLISFSIGSSGLSPIKVFLNIVGIERDEYVSKIVSLRVVRTCAAMLTGSLLGLSGLLMQTVTRNPLADPYILGLASTALTFEAIAILLNPSTLASRYMLIAIAFIGALTGYGITYSLSRIAGGTTLALVLAGIAVASLFSGVSHILLYILNALNRLPAPWYYLSMGSVVPVLGSEIIYLIIPLIVGFIVSLLLFKPLNLYIYGDSYVAQYGYKPSFVMSITTVIASLLTASATAIVGVVGFLGLAVPHIVRFFVGSDHRFTIPLTVIVGGIVALLSDVCVRLVAIYVKGLGELPLGIITSIIGAPFLAYLIVVRVRR</sequence>
<dbReference type="BioCyc" id="IAGG583356:GHAH-602-MONOMER"/>
<dbReference type="SUPFAM" id="SSF81345">
    <property type="entry name" value="ABC transporter involved in vitamin B12 uptake, BtuC"/>
    <property type="match status" value="1"/>
</dbReference>
<dbReference type="STRING" id="583356.Igag_0602"/>
<reference evidence="9 10" key="1">
    <citation type="journal article" date="2010" name="Stand. Genomic Sci.">
        <title>Complete genome sequence of Ignisphaera aggregans type strain (AQ1.S1).</title>
        <authorList>
            <person name="Goker M."/>
            <person name="Held B."/>
            <person name="Lapidus A."/>
            <person name="Nolan M."/>
            <person name="Spring S."/>
            <person name="Yasawong M."/>
            <person name="Lucas S."/>
            <person name="Glavina Del Rio T."/>
            <person name="Tice H."/>
            <person name="Cheng J.F."/>
            <person name="Goodwin L."/>
            <person name="Tapia R."/>
            <person name="Pitluck S."/>
            <person name="Liolios K."/>
            <person name="Ivanova N."/>
            <person name="Mavromatis K."/>
            <person name="Mikhailova N."/>
            <person name="Pati A."/>
            <person name="Chen A."/>
            <person name="Palaniappan K."/>
            <person name="Brambilla E."/>
            <person name="Land M."/>
            <person name="Hauser L."/>
            <person name="Chang Y.J."/>
            <person name="Jeffries C.D."/>
            <person name="Brettin T."/>
            <person name="Detter J.C."/>
            <person name="Han C."/>
            <person name="Rohde M."/>
            <person name="Sikorski J."/>
            <person name="Woyke T."/>
            <person name="Bristow J."/>
            <person name="Eisen J.A."/>
            <person name="Markowitz V."/>
            <person name="Hugenholtz P."/>
            <person name="Kyrpides N.C."/>
            <person name="Klenk H.P."/>
        </authorList>
    </citation>
    <scope>NUCLEOTIDE SEQUENCE [LARGE SCALE GENOMIC DNA]</scope>
    <source>
        <strain evidence="10">DSM 17230 / JCM 13409 / AQ1.S1</strain>
    </source>
</reference>
<evidence type="ECO:0000256" key="7">
    <source>
        <dbReference type="ARBA" id="ARBA00023136"/>
    </source>
</evidence>
<feature type="transmembrane region" description="Helical" evidence="8">
    <location>
        <begin position="121"/>
        <end position="141"/>
    </location>
</feature>
<evidence type="ECO:0000313" key="10">
    <source>
        <dbReference type="Proteomes" id="UP000001304"/>
    </source>
</evidence>
<dbReference type="KEGG" id="iag:Igag_0602"/>
<feature type="transmembrane region" description="Helical" evidence="8">
    <location>
        <begin position="320"/>
        <end position="339"/>
    </location>
</feature>
<dbReference type="Gene3D" id="1.10.3470.10">
    <property type="entry name" value="ABC transporter involved in vitamin B12 uptake, BtuC"/>
    <property type="match status" value="1"/>
</dbReference>
<gene>
    <name evidence="9" type="ordered locus">Igag_0602</name>
</gene>
<feature type="transmembrane region" description="Helical" evidence="8">
    <location>
        <begin position="153"/>
        <end position="177"/>
    </location>
</feature>
<keyword evidence="6 8" id="KW-1133">Transmembrane helix</keyword>
<evidence type="ECO:0000256" key="8">
    <source>
        <dbReference type="SAM" id="Phobius"/>
    </source>
</evidence>
<feature type="transmembrane region" description="Helical" evidence="8">
    <location>
        <begin position="233"/>
        <end position="255"/>
    </location>
</feature>
<evidence type="ECO:0000256" key="2">
    <source>
        <dbReference type="ARBA" id="ARBA00007935"/>
    </source>
</evidence>
<dbReference type="GO" id="GO:0022857">
    <property type="term" value="F:transmembrane transporter activity"/>
    <property type="evidence" value="ECO:0007669"/>
    <property type="project" value="InterPro"/>
</dbReference>
<dbReference type="PANTHER" id="PTHR30472">
    <property type="entry name" value="FERRIC ENTEROBACTIN TRANSPORT SYSTEM PERMEASE PROTEIN"/>
    <property type="match status" value="1"/>
</dbReference>
<keyword evidence="7 8" id="KW-0472">Membrane</keyword>
<name>E0SSG4_IGNAA</name>